<dbReference type="RefSeq" id="WP_204907050.1">
    <property type="nucleotide sequence ID" value="NZ_JACJKS010000016.1"/>
</dbReference>
<gene>
    <name evidence="1" type="ORF">H6A20_10335</name>
</gene>
<reference evidence="1" key="1">
    <citation type="submission" date="2020-08" db="EMBL/GenBank/DDBJ databases">
        <authorList>
            <person name="Cejkova D."/>
            <person name="Kubasova T."/>
            <person name="Jahodarova E."/>
            <person name="Rychlik I."/>
        </authorList>
    </citation>
    <scope>NUCLEOTIDE SEQUENCE</scope>
    <source>
        <strain evidence="1">An582</strain>
    </source>
</reference>
<dbReference type="Pfam" id="PF05973">
    <property type="entry name" value="Gp49"/>
    <property type="match status" value="1"/>
</dbReference>
<organism evidence="1 2">
    <name type="scientific">Mordavella massiliensis</name>
    <dbReference type="NCBI Taxonomy" id="1871024"/>
    <lineage>
        <taxon>Bacteria</taxon>
        <taxon>Bacillati</taxon>
        <taxon>Bacillota</taxon>
        <taxon>Clostridia</taxon>
        <taxon>Eubacteriales</taxon>
        <taxon>Clostridiaceae</taxon>
        <taxon>Mordavella</taxon>
    </lineage>
</organism>
<name>A0A938XC26_9CLOT</name>
<dbReference type="EMBL" id="JACJKS010000016">
    <property type="protein sequence ID" value="MBM6949049.1"/>
    <property type="molecule type" value="Genomic_DNA"/>
</dbReference>
<dbReference type="AlphaFoldDB" id="A0A938XC26"/>
<accession>A0A938XC26</accession>
<proteinExistence type="predicted"/>
<protein>
    <submittedName>
        <fullName evidence="1">Type II toxin-antitoxin system RelE/ParE family toxin</fullName>
    </submittedName>
</protein>
<dbReference type="Proteomes" id="UP000705508">
    <property type="component" value="Unassembled WGS sequence"/>
</dbReference>
<evidence type="ECO:0000313" key="1">
    <source>
        <dbReference type="EMBL" id="MBM6949049.1"/>
    </source>
</evidence>
<comment type="caution">
    <text evidence="1">The sequence shown here is derived from an EMBL/GenBank/DDBJ whole genome shotgun (WGS) entry which is preliminary data.</text>
</comment>
<reference evidence="1" key="2">
    <citation type="journal article" date="2021" name="Sci. Rep.">
        <title>The distribution of antibiotic resistance genes in chicken gut microbiota commensals.</title>
        <authorList>
            <person name="Juricova H."/>
            <person name="Matiasovicova J."/>
            <person name="Kubasova T."/>
            <person name="Cejkova D."/>
            <person name="Rychlik I."/>
        </authorList>
    </citation>
    <scope>NUCLEOTIDE SEQUENCE</scope>
    <source>
        <strain evidence="1">An582</strain>
    </source>
</reference>
<dbReference type="InterPro" id="IPR009241">
    <property type="entry name" value="HigB-like"/>
</dbReference>
<evidence type="ECO:0000313" key="2">
    <source>
        <dbReference type="Proteomes" id="UP000705508"/>
    </source>
</evidence>
<sequence length="119" mass="14123">MNNFSVEFFTKDNGEKPAKEFLLSLEPKMRAKLMGIIEILEEKGNALREPYSKHIENEIFEIRGKIGTDISRVLYFFYYDQRIILTNGFIKKSQKTPKGEIRLANKYRLEFLERNCHNE</sequence>